<feature type="transmembrane region" description="Helical" evidence="7">
    <location>
        <begin position="138"/>
        <end position="160"/>
    </location>
</feature>
<accession>A0A543IGR3</accession>
<dbReference type="EMBL" id="VFPO01000001">
    <property type="protein sequence ID" value="TQM69774.1"/>
    <property type="molecule type" value="Genomic_DNA"/>
</dbReference>
<feature type="transmembrane region" description="Helical" evidence="7">
    <location>
        <begin position="341"/>
        <end position="362"/>
    </location>
</feature>
<feature type="transmembrane region" description="Helical" evidence="7">
    <location>
        <begin position="374"/>
        <end position="396"/>
    </location>
</feature>
<name>A0A543IGR3_9ACTN</name>
<proteinExistence type="predicted"/>
<keyword evidence="3" id="KW-1003">Cell membrane</keyword>
<dbReference type="InterPro" id="IPR011701">
    <property type="entry name" value="MFS"/>
</dbReference>
<dbReference type="InterPro" id="IPR036259">
    <property type="entry name" value="MFS_trans_sf"/>
</dbReference>
<feature type="transmembrane region" description="Helical" evidence="7">
    <location>
        <begin position="250"/>
        <end position="274"/>
    </location>
</feature>
<dbReference type="AlphaFoldDB" id="A0A543IGR3"/>
<comment type="caution">
    <text evidence="8">The sequence shown here is derived from an EMBL/GenBank/DDBJ whole genome shotgun (WGS) entry which is preliminary data.</text>
</comment>
<evidence type="ECO:0000256" key="2">
    <source>
        <dbReference type="ARBA" id="ARBA00022448"/>
    </source>
</evidence>
<evidence type="ECO:0000256" key="1">
    <source>
        <dbReference type="ARBA" id="ARBA00004651"/>
    </source>
</evidence>
<evidence type="ECO:0000256" key="7">
    <source>
        <dbReference type="SAM" id="Phobius"/>
    </source>
</evidence>
<keyword evidence="5 7" id="KW-1133">Transmembrane helix</keyword>
<evidence type="ECO:0000256" key="6">
    <source>
        <dbReference type="ARBA" id="ARBA00023136"/>
    </source>
</evidence>
<evidence type="ECO:0000313" key="9">
    <source>
        <dbReference type="Proteomes" id="UP000316706"/>
    </source>
</evidence>
<keyword evidence="4 7" id="KW-0812">Transmembrane</keyword>
<comment type="subcellular location">
    <subcellularLocation>
        <location evidence="1">Cell membrane</location>
        <topology evidence="1">Multi-pass membrane protein</topology>
    </subcellularLocation>
</comment>
<sequence>MIEHHVSSRPRAHAGTTVISGPAARLRPGRDVRLWRRHRPGGHADRRAVRTAVLLVTLLTTGAYLPSPLYPDYQRLFGYDDLVMTLLFATFALVSCPALLLFGPAADLVGSRPMLRLSVLLGAAGSCCFLVADGPAWLFAGRVCQALALGAVTGAAQAVITRYQYPSGRFAGPILATLAFAVGTAAGPAASGVLAQYAPGPLVTPYLLHLVLLGWTYVQLNRTVPEAGAAVGARRWRPVRPHIPPGIRTIFFVAGLNGFLAWAVVGLYLALVPALLERALNSDDPALAGGVLAAVLVWSLPAQIVGARRAPRTTQLLGVGGLTASLLLLAATEAASLHATLASALLAGVGHGLAFSGAVRAVDAGIPAGHHAGTGAALYLLFYLGSGTPAIAVGLMTTWMPLTAAVAALSWAGVALGALALLATLPRPQRKVAEDAGAMDAAGQSWRRESIGAEPGW</sequence>
<dbReference type="Gene3D" id="1.20.1250.20">
    <property type="entry name" value="MFS general substrate transporter like domains"/>
    <property type="match status" value="1"/>
</dbReference>
<reference evidence="8 9" key="1">
    <citation type="submission" date="2019-06" db="EMBL/GenBank/DDBJ databases">
        <title>Sequencing the genomes of 1000 actinobacteria strains.</title>
        <authorList>
            <person name="Klenk H.-P."/>
        </authorList>
    </citation>
    <scope>NUCLEOTIDE SEQUENCE [LARGE SCALE GENOMIC DNA]</scope>
    <source>
        <strain evidence="8 9">DSM 45043</strain>
    </source>
</reference>
<feature type="transmembrane region" description="Helical" evidence="7">
    <location>
        <begin position="316"/>
        <end position="335"/>
    </location>
</feature>
<evidence type="ECO:0000256" key="5">
    <source>
        <dbReference type="ARBA" id="ARBA00022989"/>
    </source>
</evidence>
<keyword evidence="6 7" id="KW-0472">Membrane</keyword>
<feature type="transmembrane region" description="Helical" evidence="7">
    <location>
        <begin position="48"/>
        <end position="70"/>
    </location>
</feature>
<dbReference type="CDD" id="cd06174">
    <property type="entry name" value="MFS"/>
    <property type="match status" value="1"/>
</dbReference>
<protein>
    <submittedName>
        <fullName evidence="8">Putative MFS family arabinose efflux permease</fullName>
    </submittedName>
</protein>
<dbReference type="Pfam" id="PF07690">
    <property type="entry name" value="MFS_1"/>
    <property type="match status" value="1"/>
</dbReference>
<dbReference type="PANTHER" id="PTHR23517">
    <property type="entry name" value="RESISTANCE PROTEIN MDTM, PUTATIVE-RELATED-RELATED"/>
    <property type="match status" value="1"/>
</dbReference>
<feature type="transmembrane region" description="Helical" evidence="7">
    <location>
        <begin position="114"/>
        <end position="132"/>
    </location>
</feature>
<evidence type="ECO:0000313" key="8">
    <source>
        <dbReference type="EMBL" id="TQM69774.1"/>
    </source>
</evidence>
<keyword evidence="9" id="KW-1185">Reference proteome</keyword>
<organism evidence="8 9">
    <name type="scientific">Actinomadura hallensis</name>
    <dbReference type="NCBI Taxonomy" id="337895"/>
    <lineage>
        <taxon>Bacteria</taxon>
        <taxon>Bacillati</taxon>
        <taxon>Actinomycetota</taxon>
        <taxon>Actinomycetes</taxon>
        <taxon>Streptosporangiales</taxon>
        <taxon>Thermomonosporaceae</taxon>
        <taxon>Actinomadura</taxon>
    </lineage>
</organism>
<evidence type="ECO:0000256" key="4">
    <source>
        <dbReference type="ARBA" id="ARBA00022692"/>
    </source>
</evidence>
<dbReference type="SUPFAM" id="SSF103473">
    <property type="entry name" value="MFS general substrate transporter"/>
    <property type="match status" value="1"/>
</dbReference>
<dbReference type="GO" id="GO:0022857">
    <property type="term" value="F:transmembrane transporter activity"/>
    <property type="evidence" value="ECO:0007669"/>
    <property type="project" value="InterPro"/>
</dbReference>
<dbReference type="GO" id="GO:0005886">
    <property type="term" value="C:plasma membrane"/>
    <property type="evidence" value="ECO:0007669"/>
    <property type="project" value="UniProtKB-SubCell"/>
</dbReference>
<gene>
    <name evidence="8" type="ORF">FHX41_3484</name>
</gene>
<dbReference type="Proteomes" id="UP000316706">
    <property type="component" value="Unassembled WGS sequence"/>
</dbReference>
<feature type="transmembrane region" description="Helical" evidence="7">
    <location>
        <begin position="402"/>
        <end position="423"/>
    </location>
</feature>
<feature type="transmembrane region" description="Helical" evidence="7">
    <location>
        <begin position="172"/>
        <end position="197"/>
    </location>
</feature>
<feature type="transmembrane region" description="Helical" evidence="7">
    <location>
        <begin position="286"/>
        <end position="304"/>
    </location>
</feature>
<dbReference type="InterPro" id="IPR050171">
    <property type="entry name" value="MFS_Transporters"/>
</dbReference>
<keyword evidence="2" id="KW-0813">Transport</keyword>
<feature type="transmembrane region" description="Helical" evidence="7">
    <location>
        <begin position="203"/>
        <end position="220"/>
    </location>
</feature>
<feature type="transmembrane region" description="Helical" evidence="7">
    <location>
        <begin position="82"/>
        <end position="102"/>
    </location>
</feature>
<evidence type="ECO:0000256" key="3">
    <source>
        <dbReference type="ARBA" id="ARBA00022475"/>
    </source>
</evidence>